<name>A0AAU9TIX7_EUPED</name>
<evidence type="ECO:0000313" key="5">
    <source>
        <dbReference type="EMBL" id="CAH2086082.1"/>
    </source>
</evidence>
<dbReference type="Gene3D" id="1.20.1050.10">
    <property type="match status" value="1"/>
</dbReference>
<dbReference type="InterPro" id="IPR004046">
    <property type="entry name" value="GST_C"/>
</dbReference>
<dbReference type="AlphaFoldDB" id="A0AAU9TIX7"/>
<dbReference type="InterPro" id="IPR036249">
    <property type="entry name" value="Thioredoxin-like_sf"/>
</dbReference>
<evidence type="ECO:0000313" key="6">
    <source>
        <dbReference type="Proteomes" id="UP001153954"/>
    </source>
</evidence>
<dbReference type="InterPro" id="IPR036282">
    <property type="entry name" value="Glutathione-S-Trfase_C_sf"/>
</dbReference>
<dbReference type="SFLD" id="SFLDG01153">
    <property type="entry name" value="Main.4:_Theta-like"/>
    <property type="match status" value="1"/>
</dbReference>
<dbReference type="SUPFAM" id="SSF47616">
    <property type="entry name" value="GST C-terminal domain-like"/>
    <property type="match status" value="1"/>
</dbReference>
<dbReference type="InterPro" id="IPR010987">
    <property type="entry name" value="Glutathione-S-Trfase_C-like"/>
</dbReference>
<dbReference type="PROSITE" id="PS50405">
    <property type="entry name" value="GST_CTER"/>
    <property type="match status" value="1"/>
</dbReference>
<dbReference type="CDD" id="cd03177">
    <property type="entry name" value="GST_C_Delta_Epsilon"/>
    <property type="match status" value="1"/>
</dbReference>
<dbReference type="Pfam" id="PF02798">
    <property type="entry name" value="GST_N"/>
    <property type="match status" value="1"/>
</dbReference>
<evidence type="ECO:0000256" key="2">
    <source>
        <dbReference type="RuleBase" id="RU003494"/>
    </source>
</evidence>
<dbReference type="Pfam" id="PF00043">
    <property type="entry name" value="GST_C"/>
    <property type="match status" value="1"/>
</dbReference>
<feature type="domain" description="GST N-terminal" evidence="3">
    <location>
        <begin position="9"/>
        <end position="90"/>
    </location>
</feature>
<dbReference type="SFLD" id="SFLDS00019">
    <property type="entry name" value="Glutathione_Transferase_(cytos"/>
    <property type="match status" value="1"/>
</dbReference>
<gene>
    <name evidence="5" type="ORF">EEDITHA_LOCUS2500</name>
</gene>
<dbReference type="EMBL" id="CAKOGL010000005">
    <property type="protein sequence ID" value="CAH2086082.1"/>
    <property type="molecule type" value="Genomic_DNA"/>
</dbReference>
<dbReference type="SUPFAM" id="SSF52833">
    <property type="entry name" value="Thioredoxin-like"/>
    <property type="match status" value="1"/>
</dbReference>
<dbReference type="InterPro" id="IPR004045">
    <property type="entry name" value="Glutathione_S-Trfase_N"/>
</dbReference>
<evidence type="ECO:0000259" key="4">
    <source>
        <dbReference type="PROSITE" id="PS50405"/>
    </source>
</evidence>
<evidence type="ECO:0000259" key="3">
    <source>
        <dbReference type="PROSITE" id="PS50404"/>
    </source>
</evidence>
<protein>
    <submittedName>
        <fullName evidence="5">Uncharacterized protein</fullName>
    </submittedName>
</protein>
<reference evidence="5" key="1">
    <citation type="submission" date="2022-03" db="EMBL/GenBank/DDBJ databases">
        <authorList>
            <person name="Tunstrom K."/>
        </authorList>
    </citation>
    <scope>NUCLEOTIDE SEQUENCE</scope>
</reference>
<dbReference type="InterPro" id="IPR040079">
    <property type="entry name" value="Glutathione_S-Trfase"/>
</dbReference>
<sequence length="231" mass="26244">MAKRASKLPHLLLYKQGASPPSNAVIMLGEIIRLKFDYKEPALLKLEHKSPEFKKINPMGTIPVLQDGDFIVSESHAIMKYLLGKYGSDKQESLYPSDVHKRAIVDQCLFYDAGVYFNNLKVVAMPTLLYGLDKPSQAQLDDIDESYSVLEAYLQNNKYIASDHLTIADLSLGSTTTAMQAIRKIDENRFPRCVEWLTLLNTEEFFQNINNPGAALFAKLLHTFWEKNKKK</sequence>
<dbReference type="SFLD" id="SFLDG00358">
    <property type="entry name" value="Main_(cytGST)"/>
    <property type="match status" value="1"/>
</dbReference>
<keyword evidence="6" id="KW-1185">Reference proteome</keyword>
<dbReference type="PROSITE" id="PS50404">
    <property type="entry name" value="GST_NTER"/>
    <property type="match status" value="1"/>
</dbReference>
<dbReference type="FunFam" id="1.20.1050.10:FF:000007">
    <property type="entry name" value="Glutathione S-transferase 1-1"/>
    <property type="match status" value="1"/>
</dbReference>
<proteinExistence type="inferred from homology"/>
<dbReference type="Proteomes" id="UP001153954">
    <property type="component" value="Unassembled WGS sequence"/>
</dbReference>
<dbReference type="PANTHER" id="PTHR43969:SF9">
    <property type="entry name" value="GLUTATHIONE S TRANSFERASE D10, ISOFORM A-RELATED"/>
    <property type="match status" value="1"/>
</dbReference>
<organism evidence="5 6">
    <name type="scientific">Euphydryas editha</name>
    <name type="common">Edith's checkerspot</name>
    <dbReference type="NCBI Taxonomy" id="104508"/>
    <lineage>
        <taxon>Eukaryota</taxon>
        <taxon>Metazoa</taxon>
        <taxon>Ecdysozoa</taxon>
        <taxon>Arthropoda</taxon>
        <taxon>Hexapoda</taxon>
        <taxon>Insecta</taxon>
        <taxon>Pterygota</taxon>
        <taxon>Neoptera</taxon>
        <taxon>Endopterygota</taxon>
        <taxon>Lepidoptera</taxon>
        <taxon>Glossata</taxon>
        <taxon>Ditrysia</taxon>
        <taxon>Papilionoidea</taxon>
        <taxon>Nymphalidae</taxon>
        <taxon>Nymphalinae</taxon>
        <taxon>Euphydryas</taxon>
    </lineage>
</organism>
<dbReference type="PANTHER" id="PTHR43969">
    <property type="entry name" value="GLUTATHIONE S TRANSFERASE D10, ISOFORM A-RELATED"/>
    <property type="match status" value="1"/>
</dbReference>
<comment type="subunit">
    <text evidence="1">Homodimer.</text>
</comment>
<evidence type="ECO:0000256" key="1">
    <source>
        <dbReference type="ARBA" id="ARBA00011738"/>
    </source>
</evidence>
<comment type="similarity">
    <text evidence="2">Belongs to the GST superfamily.</text>
</comment>
<accession>A0AAU9TIX7</accession>
<dbReference type="GO" id="GO:0006749">
    <property type="term" value="P:glutathione metabolic process"/>
    <property type="evidence" value="ECO:0007669"/>
    <property type="project" value="TreeGrafter"/>
</dbReference>
<feature type="domain" description="GST C-terminal" evidence="4">
    <location>
        <begin position="98"/>
        <end position="231"/>
    </location>
</feature>
<dbReference type="Gene3D" id="3.40.30.10">
    <property type="entry name" value="Glutaredoxin"/>
    <property type="match status" value="1"/>
</dbReference>
<comment type="caution">
    <text evidence="5">The sequence shown here is derived from an EMBL/GenBank/DDBJ whole genome shotgun (WGS) entry which is preliminary data.</text>
</comment>
<dbReference type="GO" id="GO:0004364">
    <property type="term" value="F:glutathione transferase activity"/>
    <property type="evidence" value="ECO:0007669"/>
    <property type="project" value="TreeGrafter"/>
</dbReference>